<dbReference type="InterPro" id="IPR047271">
    <property type="entry name" value="Ephexin-like"/>
</dbReference>
<gene>
    <name evidence="2" type="ORF">HAZT_HAZT000591</name>
</gene>
<feature type="compositionally biased region" description="Low complexity" evidence="1">
    <location>
        <begin position="66"/>
        <end position="75"/>
    </location>
</feature>
<accession>A0A6A0H9X4</accession>
<dbReference type="GO" id="GO:0005085">
    <property type="term" value="F:guanyl-nucleotide exchange factor activity"/>
    <property type="evidence" value="ECO:0007669"/>
    <property type="project" value="InterPro"/>
</dbReference>
<dbReference type="Proteomes" id="UP000711488">
    <property type="component" value="Unassembled WGS sequence"/>
</dbReference>
<evidence type="ECO:0000313" key="2">
    <source>
        <dbReference type="EMBL" id="KAA0202573.1"/>
    </source>
</evidence>
<dbReference type="PANTHER" id="PTHR12845">
    <property type="entry name" value="GUANINE NUCLEOTIDE EXCHANGE FACTOR"/>
    <property type="match status" value="1"/>
</dbReference>
<name>A0A6A0H9X4_HYAAZ</name>
<proteinExistence type="predicted"/>
<dbReference type="InterPro" id="IPR036028">
    <property type="entry name" value="SH3-like_dom_sf"/>
</dbReference>
<comment type="caution">
    <text evidence="2">The sequence shown here is derived from an EMBL/GenBank/DDBJ whole genome shotgun (WGS) entry which is preliminary data.</text>
</comment>
<evidence type="ECO:0000256" key="1">
    <source>
        <dbReference type="SAM" id="MobiDB-lite"/>
    </source>
</evidence>
<feature type="region of interest" description="Disordered" evidence="1">
    <location>
        <begin position="66"/>
        <end position="88"/>
    </location>
</feature>
<dbReference type="OrthoDB" id="27593at2759"/>
<reference evidence="2" key="3">
    <citation type="submission" date="2019-06" db="EMBL/GenBank/DDBJ databases">
        <authorList>
            <person name="Poynton C."/>
            <person name="Hasenbein S."/>
            <person name="Benoit J.B."/>
            <person name="Sepulveda M.S."/>
            <person name="Poelchau M.F."/>
            <person name="Murali S.C."/>
            <person name="Chen S."/>
            <person name="Glastad K.M."/>
            <person name="Werren J.H."/>
            <person name="Vineis J.H."/>
            <person name="Bowen J.L."/>
            <person name="Friedrich M."/>
            <person name="Jones J."/>
            <person name="Robertson H.M."/>
            <person name="Feyereisen R."/>
            <person name="Mechler-Hickson A."/>
            <person name="Mathers N."/>
            <person name="Lee C.E."/>
            <person name="Colbourne J.K."/>
            <person name="Biales A."/>
            <person name="Johnston J.S."/>
            <person name="Wellborn G.A."/>
            <person name="Rosendale A.J."/>
            <person name="Cridge A.G."/>
            <person name="Munoz-Torres M.C."/>
            <person name="Bain P.A."/>
            <person name="Manny A.R."/>
            <person name="Major K.M."/>
            <person name="Lambert F.N."/>
            <person name="Vulpe C.D."/>
            <person name="Tuck P."/>
            <person name="Blalock B.J."/>
            <person name="Lin Y.-Y."/>
            <person name="Smith M.E."/>
            <person name="Ochoa-Acuna H."/>
            <person name="Chen M.-J.M."/>
            <person name="Childers C.P."/>
            <person name="Qu J."/>
            <person name="Dugan S."/>
            <person name="Lee S.L."/>
            <person name="Chao H."/>
            <person name="Dinh H."/>
            <person name="Han Y."/>
            <person name="Doddapaneni H."/>
            <person name="Worley K.C."/>
            <person name="Muzny D.M."/>
            <person name="Gibbs R.A."/>
            <person name="Richards S."/>
        </authorList>
    </citation>
    <scope>NUCLEOTIDE SEQUENCE</scope>
    <source>
        <strain evidence="2">HAZT.00-mixed</strain>
        <tissue evidence="2">Whole organism</tissue>
    </source>
</reference>
<dbReference type="AlphaFoldDB" id="A0A6A0H9X4"/>
<organism evidence="2">
    <name type="scientific">Hyalella azteca</name>
    <name type="common">Amphipod</name>
    <dbReference type="NCBI Taxonomy" id="294128"/>
    <lineage>
        <taxon>Eukaryota</taxon>
        <taxon>Metazoa</taxon>
        <taxon>Ecdysozoa</taxon>
        <taxon>Arthropoda</taxon>
        <taxon>Crustacea</taxon>
        <taxon>Multicrustacea</taxon>
        <taxon>Malacostraca</taxon>
        <taxon>Eumalacostraca</taxon>
        <taxon>Peracarida</taxon>
        <taxon>Amphipoda</taxon>
        <taxon>Senticaudata</taxon>
        <taxon>Talitrida</taxon>
        <taxon>Talitroidea</taxon>
        <taxon>Hyalellidae</taxon>
        <taxon>Hyalella</taxon>
    </lineage>
</organism>
<dbReference type="SUPFAM" id="SSF50044">
    <property type="entry name" value="SH3-domain"/>
    <property type="match status" value="1"/>
</dbReference>
<sequence length="102" mass="11788">MYFPRARLSWYQGERLRDGERGWFPGTYCKEIASAHVRARNLRQRYRLLAISGSMVEELRRTAAAMDAAGEGATSRTDKDDKREKRKTVTMKDVVVYSQANK</sequence>
<reference evidence="2" key="1">
    <citation type="submission" date="2014-08" db="EMBL/GenBank/DDBJ databases">
        <authorList>
            <person name="Murali S."/>
            <person name="Richards S."/>
            <person name="Bandaranaike D."/>
            <person name="Bellair M."/>
            <person name="Blankenburg K."/>
            <person name="Chao H."/>
            <person name="Dinh H."/>
            <person name="Doddapaneni H."/>
            <person name="Dugan-Rocha S."/>
            <person name="Elkadiri S."/>
            <person name="Gnanaolivu R."/>
            <person name="Hughes D."/>
            <person name="Lee S."/>
            <person name="Li M."/>
            <person name="Ming W."/>
            <person name="Munidasa M."/>
            <person name="Muniz J."/>
            <person name="Nguyen L."/>
            <person name="Osuji N."/>
            <person name="Pu L.-L."/>
            <person name="Puazo M."/>
            <person name="Skinner E."/>
            <person name="Qu C."/>
            <person name="Quiroz J."/>
            <person name="Raj R."/>
            <person name="Weissenberger G."/>
            <person name="Xin Y."/>
            <person name="Zou X."/>
            <person name="Han Y."/>
            <person name="Worley K."/>
            <person name="Muzny D."/>
            <person name="Gibbs R."/>
        </authorList>
    </citation>
    <scope>NUCLEOTIDE SEQUENCE</scope>
    <source>
        <strain evidence="2">HAZT.00-mixed</strain>
        <tissue evidence="2">Whole organism</tissue>
    </source>
</reference>
<protein>
    <recommendedName>
        <fullName evidence="3">SH3 domain-containing protein</fullName>
    </recommendedName>
</protein>
<reference evidence="2" key="2">
    <citation type="journal article" date="2018" name="Environ. Sci. Technol.">
        <title>The Toxicogenome of Hyalella azteca: A Model for Sediment Ecotoxicology and Evolutionary Toxicology.</title>
        <authorList>
            <person name="Poynton H.C."/>
            <person name="Hasenbein S."/>
            <person name="Benoit J.B."/>
            <person name="Sepulveda M.S."/>
            <person name="Poelchau M.F."/>
            <person name="Hughes D.S.T."/>
            <person name="Murali S.C."/>
            <person name="Chen S."/>
            <person name="Glastad K.M."/>
            <person name="Goodisman M.A.D."/>
            <person name="Werren J.H."/>
            <person name="Vineis J.H."/>
            <person name="Bowen J.L."/>
            <person name="Friedrich M."/>
            <person name="Jones J."/>
            <person name="Robertson H.M."/>
            <person name="Feyereisen R."/>
            <person name="Mechler-Hickson A."/>
            <person name="Mathers N."/>
            <person name="Lee C.E."/>
            <person name="Colbourne J.K."/>
            <person name="Biales A."/>
            <person name="Johnston J.S."/>
            <person name="Wellborn G.A."/>
            <person name="Rosendale A.J."/>
            <person name="Cridge A.G."/>
            <person name="Munoz-Torres M.C."/>
            <person name="Bain P.A."/>
            <person name="Manny A.R."/>
            <person name="Major K.M."/>
            <person name="Lambert F.N."/>
            <person name="Vulpe C.D."/>
            <person name="Tuck P."/>
            <person name="Blalock B.J."/>
            <person name="Lin Y.Y."/>
            <person name="Smith M.E."/>
            <person name="Ochoa-Acuna H."/>
            <person name="Chen M.M."/>
            <person name="Childers C.P."/>
            <person name="Qu J."/>
            <person name="Dugan S."/>
            <person name="Lee S.L."/>
            <person name="Chao H."/>
            <person name="Dinh H."/>
            <person name="Han Y."/>
            <person name="Doddapaneni H."/>
            <person name="Worley K.C."/>
            <person name="Muzny D.M."/>
            <person name="Gibbs R.A."/>
            <person name="Richards S."/>
        </authorList>
    </citation>
    <scope>NUCLEOTIDE SEQUENCE</scope>
    <source>
        <strain evidence="2">HAZT.00-mixed</strain>
        <tissue evidence="2">Whole organism</tissue>
    </source>
</reference>
<dbReference type="EMBL" id="JQDR03003354">
    <property type="protein sequence ID" value="KAA0202573.1"/>
    <property type="molecule type" value="Genomic_DNA"/>
</dbReference>
<evidence type="ECO:0008006" key="3">
    <source>
        <dbReference type="Google" id="ProtNLM"/>
    </source>
</evidence>
<dbReference type="Gene3D" id="2.30.30.40">
    <property type="entry name" value="SH3 Domains"/>
    <property type="match status" value="1"/>
</dbReference>
<dbReference type="PANTHER" id="PTHR12845:SF5">
    <property type="entry name" value="EPHEXIN, ISOFORM D"/>
    <property type="match status" value="1"/>
</dbReference>